<comment type="caution">
    <text evidence="1">The sequence shown here is derived from an EMBL/GenBank/DDBJ whole genome shotgun (WGS) entry which is preliminary data.</text>
</comment>
<dbReference type="AlphaFoldDB" id="A0A812S0K5"/>
<reference evidence="1" key="1">
    <citation type="submission" date="2021-02" db="EMBL/GenBank/DDBJ databases">
        <authorList>
            <person name="Dougan E. K."/>
            <person name="Rhodes N."/>
            <person name="Thang M."/>
            <person name="Chan C."/>
        </authorList>
    </citation>
    <scope>NUCLEOTIDE SEQUENCE</scope>
</reference>
<protein>
    <submittedName>
        <fullName evidence="1">Uncharacterized protein</fullName>
    </submittedName>
</protein>
<name>A0A812S0K5_9DINO</name>
<sequence length="681" mass="75322">MWAFSAAAAGWPSSRNASKPDVLLADQILFALKPGSSDDLTWYQRCPCLAQLELLWRARGVSELMLSEIPTARPLLLRAIHQILLAQRLLATYPMHTGSLKMETDPCTLYLSAPLARVRALLLDAGAALPTDDTLEGHSLRLHRIHGDGASGMKTDFGLEHVSVGAVDLWEAETEALRLAYMPFKPFGNGVLKMLRLWRALESLLQGKGSWSLARTVIASPGWVQTVETGQGRLELPKASEASEASDCQRLREELLQAKHRAFADATKVFADFQKRCAVDEFGMPLAPLLLWKNSQCMTGNHLLSLVSSVLLAMLLGRGFRFRAQDFPGSHMWCPQVLSGTICSWALHASAFDNITATVEYEFTVNPDCDALIDRLSGFPALSNQAEMESNTEPRPRHVLLRDQCQYFVPALFRNAALRPALERWFRKEPSTRQQYVGIFKRVAGWLFGSLAPHLERRVASFLAAHHLGDFSPARFDADAKQAPLHVCAQNRFPQGAGWWTRCIQKLSENRSGAQIFAATIEHEFARQMVENFGTHNFTLATATWKKRPNDVPHVFTAFIDLWLLGRACSVAVTTAHSTFGYVGPALFGIPRISGPGIAGGAFYGGIEASRAAELQGLSACSFQELANAMQQDPADHVRLFAYEPCAHFLRHDWGKHPPHCPVPTLDGLPEIPEELLPSSC</sequence>
<dbReference type="Proteomes" id="UP000604046">
    <property type="component" value="Unassembled WGS sequence"/>
</dbReference>
<proteinExistence type="predicted"/>
<accession>A0A812S0K5</accession>
<dbReference type="EMBL" id="CAJNDS010002384">
    <property type="protein sequence ID" value="CAE7456962.1"/>
    <property type="molecule type" value="Genomic_DNA"/>
</dbReference>
<gene>
    <name evidence="1" type="ORF">SNAT2548_LOCUS25238</name>
</gene>
<evidence type="ECO:0000313" key="1">
    <source>
        <dbReference type="EMBL" id="CAE7456962.1"/>
    </source>
</evidence>
<evidence type="ECO:0000313" key="2">
    <source>
        <dbReference type="Proteomes" id="UP000604046"/>
    </source>
</evidence>
<keyword evidence="2" id="KW-1185">Reference proteome</keyword>
<organism evidence="1 2">
    <name type="scientific">Symbiodinium natans</name>
    <dbReference type="NCBI Taxonomy" id="878477"/>
    <lineage>
        <taxon>Eukaryota</taxon>
        <taxon>Sar</taxon>
        <taxon>Alveolata</taxon>
        <taxon>Dinophyceae</taxon>
        <taxon>Suessiales</taxon>
        <taxon>Symbiodiniaceae</taxon>
        <taxon>Symbiodinium</taxon>
    </lineage>
</organism>